<dbReference type="SMART" id="SM00885">
    <property type="entry name" value="D5_N"/>
    <property type="match status" value="1"/>
</dbReference>
<dbReference type="Gene3D" id="3.40.50.300">
    <property type="entry name" value="P-loop containing nucleotide triphosphate hydrolases"/>
    <property type="match status" value="1"/>
</dbReference>
<reference evidence="5" key="1">
    <citation type="submission" date="2004-02" db="EMBL/GenBank/DDBJ databases">
        <authorList>
            <consortium name="DOE Joint Genome Institute"/>
        </authorList>
    </citation>
    <scope>NUCLEOTIDE SEQUENCE [LARGE SCALE GENOMIC DNA]</scope>
    <source>
        <strain evidence="5">WH 8501</strain>
    </source>
</reference>
<dbReference type="RefSeq" id="WP_007304689.1">
    <property type="nucleotide sequence ID" value="NZ_AADV02000004.1"/>
</dbReference>
<dbReference type="OrthoDB" id="505390at2"/>
<dbReference type="InterPro" id="IPR014015">
    <property type="entry name" value="Helicase_SF3_DNA-vir"/>
</dbReference>
<reference evidence="5" key="3">
    <citation type="submission" date="2016-12" db="EMBL/GenBank/DDBJ databases">
        <title>Annotation of the draft genome assembly of Crocosphaera watsonii WH 8501.</title>
        <authorList>
            <consortium name="US DOE Joint Genome Institute (JGI-ORNL)"/>
            <person name="Larimer F."/>
            <person name="Land M."/>
        </authorList>
    </citation>
    <scope>NUCLEOTIDE SEQUENCE</scope>
    <source>
        <strain evidence="5">WH 8501</strain>
    </source>
</reference>
<organism evidence="5 6">
    <name type="scientific">Crocosphaera watsonii WH 8501</name>
    <dbReference type="NCBI Taxonomy" id="165597"/>
    <lineage>
        <taxon>Bacteria</taxon>
        <taxon>Bacillati</taxon>
        <taxon>Cyanobacteriota</taxon>
        <taxon>Cyanophyceae</taxon>
        <taxon>Oscillatoriophycideae</taxon>
        <taxon>Chroococcales</taxon>
        <taxon>Aphanothecaceae</taxon>
        <taxon>Crocosphaera</taxon>
    </lineage>
</organism>
<evidence type="ECO:0000313" key="5">
    <source>
        <dbReference type="EMBL" id="EAM51541.1"/>
    </source>
</evidence>
<evidence type="ECO:0000313" key="6">
    <source>
        <dbReference type="Proteomes" id="UP000003922"/>
    </source>
</evidence>
<dbReference type="EMBL" id="AADV02000004">
    <property type="protein sequence ID" value="EAM51541.1"/>
    <property type="molecule type" value="Genomic_DNA"/>
</dbReference>
<keyword evidence="2" id="KW-0067">ATP-binding</keyword>
<proteinExistence type="predicted"/>
<protein>
    <submittedName>
        <fullName evidence="5">Phage/plasmid primase P4, C-terminal</fullName>
    </submittedName>
</protein>
<sequence>MNNYRIDDKHLLEWVTGSGVDPEIVKLNVRSLIPPATYDFLLYSDQLKRRNDGRLNGNTLKAYQHLDDRGWGVNAIDPETGEDLLWGQIKPNKPKVTNDGKVRKYECPPFEPVEAICPKVSHRIGLKVAKKAGLLKEYRERIREKWIMTEGITYKEFLRQKDKLFWKWVKENVEVAIAVVEGTKKAGALLSQGIAAISIPGIWNGSPKDDKGNPVLLPQLQYFAQPGREIVIIFDQDCKLKTQASVIAARERLANCFRSAYCKVLFLSWDTEEKGIDDAIVANGSEWFTFVWAKRGIKPAPIKIAPLEHNLPKWNEKRVCEYLADLYKDRLIYEEVTKDWYLYNAEKDGIWEQISKERLEQRLMLELDALIDKAQTITNQIIKAINAVKTSNRDKTEKGDIIEQLKQQLPKVSDYKFTFVEALGKRLSRVLLVKEMATNSQQGLIPFRNGVLDLDTRELLPHSPQNYFTWSLPYDYNPLAQCNPIKQWLLEMMEGDESLVNLIRAYLHGIVTGRTDWQKFLALCGPGGSGKSTLIKLAIALVGFENVHVTDLDILEKDKFETSNLKDKRLVIINEATSYKGVKKLKALTGGDRLRFEQKYKQALASFYPDALVIITSNEPIKTGDYTSGLYRREIPLSMNRRIPDKEQKKLIDHDRQNNIIGEFAPHIPGLLNWVLEMDSEMATQIIKDPYNYAPALLKSKLDNLMDTNSIAAWLNEKIIYEPKYQTQVGCKSPLGESKEEIWLYASYCAYCASAGINTISLTRFSYLVLDLCNNQLGLPIIKDRNNVKTYIEGLKIRDHLDEDRPPMIEGIYTLSSGESVKSCVLEVMAETPISVECGDCGDFSGTSQKNQPSSVALLDQPLTSSKSQTKIENLENNPPHSPQCSPALVTEEHQPNTDSPQEEVNMVEWDDITEGIDKQMERLGWDVQKGQQYIFEKYGKKSCQMLTDNQLLEFLEDLKAQPKFKVGQTAILRETKVIIERLIDKFVAVVRSCSNPSEKPIEVSIHHLSLAI</sequence>
<evidence type="ECO:0000256" key="1">
    <source>
        <dbReference type="ARBA" id="ARBA00022741"/>
    </source>
</evidence>
<dbReference type="InterPro" id="IPR014818">
    <property type="entry name" value="Phage/plasmid_primase_P4_C"/>
</dbReference>
<dbReference type="InterPro" id="IPR006500">
    <property type="entry name" value="Helicase_put_C_phage/plasmid"/>
</dbReference>
<keyword evidence="1" id="KW-0547">Nucleotide-binding</keyword>
<feature type="compositionally biased region" description="Polar residues" evidence="3">
    <location>
        <begin position="862"/>
        <end position="885"/>
    </location>
</feature>
<dbReference type="Pfam" id="PF19263">
    <property type="entry name" value="DUF5906"/>
    <property type="match status" value="1"/>
</dbReference>
<reference evidence="5" key="2">
    <citation type="submission" date="2005-06" db="EMBL/GenBank/DDBJ databases">
        <title>Sequencing of the draft genome and assembly of Crocosphaera watsonii WH 8501.</title>
        <authorList>
            <consortium name="US DOE Joint Genome Institute (JGI-PGF)"/>
            <person name="Copeland A."/>
            <person name="Lucas S."/>
            <person name="Lapidus A."/>
            <person name="Barry K."/>
            <person name="Detter C."/>
            <person name="Glavina T."/>
            <person name="Hammon N."/>
            <person name="Israni S."/>
            <person name="Pitluck S."/>
            <person name="Richardson P."/>
        </authorList>
    </citation>
    <scope>NUCLEOTIDE SEQUENCE [LARGE SCALE GENOMIC DNA]</scope>
    <source>
        <strain evidence="5">WH 8501</strain>
    </source>
</reference>
<evidence type="ECO:0000256" key="2">
    <source>
        <dbReference type="ARBA" id="ARBA00022840"/>
    </source>
</evidence>
<dbReference type="AlphaFoldDB" id="Q4C695"/>
<dbReference type="CDD" id="cd00267">
    <property type="entry name" value="ABC_ATPase"/>
    <property type="match status" value="1"/>
</dbReference>
<evidence type="ECO:0000256" key="3">
    <source>
        <dbReference type="SAM" id="MobiDB-lite"/>
    </source>
</evidence>
<dbReference type="PANTHER" id="PTHR34985:SF1">
    <property type="entry name" value="SLR0554 PROTEIN"/>
    <property type="match status" value="1"/>
</dbReference>
<dbReference type="PANTHER" id="PTHR34985">
    <property type="entry name" value="SLR0554 PROTEIN"/>
    <property type="match status" value="1"/>
</dbReference>
<dbReference type="InterPro" id="IPR045455">
    <property type="entry name" value="NrS-1_pol-like_helicase"/>
</dbReference>
<keyword evidence="6" id="KW-1185">Reference proteome</keyword>
<dbReference type="GO" id="GO:0005524">
    <property type="term" value="F:ATP binding"/>
    <property type="evidence" value="ECO:0007669"/>
    <property type="project" value="UniProtKB-KW"/>
</dbReference>
<comment type="caution">
    <text evidence="5">The sequence shown here is derived from an EMBL/GenBank/DDBJ whole genome shotgun (WGS) entry which is preliminary data.</text>
</comment>
<gene>
    <name evidence="5" type="ORF">CwatDRAFT_4683</name>
</gene>
<evidence type="ECO:0000259" key="4">
    <source>
        <dbReference type="PROSITE" id="PS51206"/>
    </source>
</evidence>
<dbReference type="InterPro" id="IPR024385">
    <property type="entry name" value="DUF3854"/>
</dbReference>
<dbReference type="InterPro" id="IPR027417">
    <property type="entry name" value="P-loop_NTPase"/>
</dbReference>
<name>Q4C695_CROWT</name>
<accession>Q4C695</accession>
<dbReference type="Pfam" id="PF08706">
    <property type="entry name" value="D5_N"/>
    <property type="match status" value="1"/>
</dbReference>
<dbReference type="KEGG" id="cwa:CwatDRAFT_4683"/>
<dbReference type="PROSITE" id="PS51206">
    <property type="entry name" value="SF3_HELICASE_1"/>
    <property type="match status" value="1"/>
</dbReference>
<dbReference type="SUPFAM" id="SSF52540">
    <property type="entry name" value="P-loop containing nucleoside triphosphate hydrolases"/>
    <property type="match status" value="1"/>
</dbReference>
<feature type="domain" description="SF3 helicase" evidence="4">
    <location>
        <begin position="498"/>
        <end position="652"/>
    </location>
</feature>
<dbReference type="NCBIfam" id="TIGR01613">
    <property type="entry name" value="primase_Cterm"/>
    <property type="match status" value="1"/>
</dbReference>
<dbReference type="Pfam" id="PF12965">
    <property type="entry name" value="DUF3854"/>
    <property type="match status" value="1"/>
</dbReference>
<dbReference type="Proteomes" id="UP000003922">
    <property type="component" value="Unassembled WGS sequence"/>
</dbReference>
<feature type="region of interest" description="Disordered" evidence="3">
    <location>
        <begin position="847"/>
        <end position="904"/>
    </location>
</feature>